<name>A0A0L8HF42_OCTBM</name>
<protein>
    <submittedName>
        <fullName evidence="1">Uncharacterized protein</fullName>
    </submittedName>
</protein>
<gene>
    <name evidence="1" type="ORF">OCBIM_22015936mg</name>
</gene>
<reference evidence="1" key="1">
    <citation type="submission" date="2015-07" db="EMBL/GenBank/DDBJ databases">
        <title>MeaNS - Measles Nucleotide Surveillance Program.</title>
        <authorList>
            <person name="Tran T."/>
            <person name="Druce J."/>
        </authorList>
    </citation>
    <scope>NUCLEOTIDE SEQUENCE</scope>
    <source>
        <strain evidence="1">UCB-OBI-ISO-001</strain>
        <tissue evidence="1">Gonad</tissue>
    </source>
</reference>
<proteinExistence type="predicted"/>
<organism evidence="1">
    <name type="scientific">Octopus bimaculoides</name>
    <name type="common">California two-spotted octopus</name>
    <dbReference type="NCBI Taxonomy" id="37653"/>
    <lineage>
        <taxon>Eukaryota</taxon>
        <taxon>Metazoa</taxon>
        <taxon>Spiralia</taxon>
        <taxon>Lophotrochozoa</taxon>
        <taxon>Mollusca</taxon>
        <taxon>Cephalopoda</taxon>
        <taxon>Coleoidea</taxon>
        <taxon>Octopodiformes</taxon>
        <taxon>Octopoda</taxon>
        <taxon>Incirrata</taxon>
        <taxon>Octopodidae</taxon>
        <taxon>Octopus</taxon>
    </lineage>
</organism>
<evidence type="ECO:0000313" key="1">
    <source>
        <dbReference type="EMBL" id="KOF87883.1"/>
    </source>
</evidence>
<dbReference type="EMBL" id="KQ418303">
    <property type="protein sequence ID" value="KOF87883.1"/>
    <property type="molecule type" value="Genomic_DNA"/>
</dbReference>
<dbReference type="AlphaFoldDB" id="A0A0L8HF42"/>
<accession>A0A0L8HF42</accession>
<sequence length="65" mass="7436">MYSVMCDKSPTIKIFALTICKCSDITTCPFHNFRNVTFFQLNESCELMFLSIPMTNTVTKLLDST</sequence>